<organism evidence="2">
    <name type="scientific">Graphocephala atropunctata</name>
    <dbReference type="NCBI Taxonomy" id="36148"/>
    <lineage>
        <taxon>Eukaryota</taxon>
        <taxon>Metazoa</taxon>
        <taxon>Ecdysozoa</taxon>
        <taxon>Arthropoda</taxon>
        <taxon>Hexapoda</taxon>
        <taxon>Insecta</taxon>
        <taxon>Pterygota</taxon>
        <taxon>Neoptera</taxon>
        <taxon>Paraneoptera</taxon>
        <taxon>Hemiptera</taxon>
        <taxon>Auchenorrhyncha</taxon>
        <taxon>Membracoidea</taxon>
        <taxon>Cicadellidae</taxon>
        <taxon>Cicadellinae</taxon>
        <taxon>Cicadellini</taxon>
        <taxon>Graphocephala</taxon>
    </lineage>
</organism>
<name>A0A1B6MCL4_9HEMI</name>
<feature type="non-terminal residue" evidence="2">
    <location>
        <position position="1"/>
    </location>
</feature>
<dbReference type="InterPro" id="IPR036179">
    <property type="entry name" value="Ig-like_dom_sf"/>
</dbReference>
<dbReference type="PROSITE" id="PS50835">
    <property type="entry name" value="IG_LIKE"/>
    <property type="match status" value="1"/>
</dbReference>
<dbReference type="AlphaFoldDB" id="A0A1B6MCL4"/>
<dbReference type="InterPro" id="IPR007110">
    <property type="entry name" value="Ig-like_dom"/>
</dbReference>
<evidence type="ECO:0000313" key="2">
    <source>
        <dbReference type="EMBL" id="JAT33624.1"/>
    </source>
</evidence>
<dbReference type="Gene3D" id="2.60.40.10">
    <property type="entry name" value="Immunoglobulins"/>
    <property type="match status" value="2"/>
</dbReference>
<dbReference type="CDD" id="cd00096">
    <property type="entry name" value="Ig"/>
    <property type="match status" value="1"/>
</dbReference>
<dbReference type="EMBL" id="GEBQ01006353">
    <property type="protein sequence ID" value="JAT33624.1"/>
    <property type="molecule type" value="Transcribed_RNA"/>
</dbReference>
<proteinExistence type="predicted"/>
<feature type="domain" description="Ig-like" evidence="1">
    <location>
        <begin position="61"/>
        <end position="143"/>
    </location>
</feature>
<sequence>EASDKEVSHIPRLREVLSNGSLYFPPFSQEEFTSDVHVNTYRCTATNSVGSIVSRDSKVRADVVQAYKLQVHNVFVMRGNVAVLRCQMPSGPKSSVQILTWLKDEPMLGRSAIHPEGRFIVTSMGTLHVRDTTPEDSYSKFFC</sequence>
<dbReference type="SUPFAM" id="SSF48726">
    <property type="entry name" value="Immunoglobulin"/>
    <property type="match status" value="1"/>
</dbReference>
<protein>
    <recommendedName>
        <fullName evidence="1">Ig-like domain-containing protein</fullName>
    </recommendedName>
</protein>
<gene>
    <name evidence="2" type="ORF">g.53430</name>
</gene>
<accession>A0A1B6MCL4</accession>
<dbReference type="InterPro" id="IPR013783">
    <property type="entry name" value="Ig-like_fold"/>
</dbReference>
<reference evidence="2" key="1">
    <citation type="submission" date="2015-11" db="EMBL/GenBank/DDBJ databases">
        <title>De novo transcriptome assembly of four potential Pierce s Disease insect vectors from Arizona vineyards.</title>
        <authorList>
            <person name="Tassone E.E."/>
        </authorList>
    </citation>
    <scope>NUCLEOTIDE SEQUENCE</scope>
</reference>
<feature type="non-terminal residue" evidence="2">
    <location>
        <position position="143"/>
    </location>
</feature>
<evidence type="ECO:0000259" key="1">
    <source>
        <dbReference type="PROSITE" id="PS50835"/>
    </source>
</evidence>